<keyword evidence="2" id="KW-1185">Reference proteome</keyword>
<organism evidence="1 2">
    <name type="scientific">Dillenia turbinata</name>
    <dbReference type="NCBI Taxonomy" id="194707"/>
    <lineage>
        <taxon>Eukaryota</taxon>
        <taxon>Viridiplantae</taxon>
        <taxon>Streptophyta</taxon>
        <taxon>Embryophyta</taxon>
        <taxon>Tracheophyta</taxon>
        <taxon>Spermatophyta</taxon>
        <taxon>Magnoliopsida</taxon>
        <taxon>eudicotyledons</taxon>
        <taxon>Gunneridae</taxon>
        <taxon>Pentapetalae</taxon>
        <taxon>Dilleniales</taxon>
        <taxon>Dilleniaceae</taxon>
        <taxon>Dillenia</taxon>
    </lineage>
</organism>
<dbReference type="Proteomes" id="UP001370490">
    <property type="component" value="Unassembled WGS sequence"/>
</dbReference>
<accession>A0AAN8UGW7</accession>
<dbReference type="SUPFAM" id="SSF48452">
    <property type="entry name" value="TPR-like"/>
    <property type="match status" value="1"/>
</dbReference>
<reference evidence="1 2" key="1">
    <citation type="submission" date="2023-12" db="EMBL/GenBank/DDBJ databases">
        <title>A high-quality genome assembly for Dillenia turbinata (Dilleniales).</title>
        <authorList>
            <person name="Chanderbali A."/>
        </authorList>
    </citation>
    <scope>NUCLEOTIDE SEQUENCE [LARGE SCALE GENOMIC DNA]</scope>
    <source>
        <strain evidence="1">LSX21</strain>
        <tissue evidence="1">Leaf</tissue>
    </source>
</reference>
<dbReference type="Pfam" id="PF14559">
    <property type="entry name" value="TPR_19"/>
    <property type="match status" value="1"/>
</dbReference>
<dbReference type="EMBL" id="JBAMMX010000025">
    <property type="protein sequence ID" value="KAK6915280.1"/>
    <property type="molecule type" value="Genomic_DNA"/>
</dbReference>
<dbReference type="InterPro" id="IPR011990">
    <property type="entry name" value="TPR-like_helical_dom_sf"/>
</dbReference>
<dbReference type="AlphaFoldDB" id="A0AAN8UGW7"/>
<evidence type="ECO:0000313" key="2">
    <source>
        <dbReference type="Proteomes" id="UP001370490"/>
    </source>
</evidence>
<comment type="caution">
    <text evidence="1">The sequence shown here is derived from an EMBL/GenBank/DDBJ whole genome shotgun (WGS) entry which is preliminary data.</text>
</comment>
<sequence length="271" mass="30301">MLQASLVYWVTNLSFSNIQLVTLRHPAVRELLGLPNKETSERMSDPDVFGTIQIRSSDQPTKLQEVSVKELSPKELFAVSVQMLAKGHQDKAIRLLKLALHKDPECVRALTVMGQTLIQKGLLTEAIEHLERAIAELFLTGHPTKLEDIDMLIIASQWAGVAHVRQGVVYGSVKTHARVVGQFAEGLVHLERIAQLKEPEDPKSKVHYFDGLLLLASTLSNVSRSAEAANYMRRVAAYNPDYEYLVEQCENVGNDFTGDLTSSRRNYSPPR</sequence>
<gene>
    <name evidence="1" type="ORF">RJ641_020397</name>
</gene>
<proteinExistence type="predicted"/>
<name>A0AAN8UGW7_9MAGN</name>
<dbReference type="Gene3D" id="1.25.40.10">
    <property type="entry name" value="Tetratricopeptide repeat domain"/>
    <property type="match status" value="1"/>
</dbReference>
<evidence type="ECO:0000313" key="1">
    <source>
        <dbReference type="EMBL" id="KAK6915280.1"/>
    </source>
</evidence>
<protein>
    <submittedName>
        <fullName evidence="1">Tetratricopeptide repeat</fullName>
    </submittedName>
</protein>